<comment type="caution">
    <text evidence="5">The sequence shown here is derived from an EMBL/GenBank/DDBJ whole genome shotgun (WGS) entry which is preliminary data.</text>
</comment>
<dbReference type="SUPFAM" id="SSF52540">
    <property type="entry name" value="P-loop containing nucleoside triphosphate hydrolases"/>
    <property type="match status" value="1"/>
</dbReference>
<name>A0A6N8G076_9CHRO</name>
<dbReference type="SMART" id="SM00382">
    <property type="entry name" value="AAA"/>
    <property type="match status" value="1"/>
</dbReference>
<proteinExistence type="predicted"/>
<accession>A0A6N8G076</accession>
<dbReference type="PROSITE" id="PS50893">
    <property type="entry name" value="ABC_TRANSPORTER_2"/>
    <property type="match status" value="1"/>
</dbReference>
<keyword evidence="1" id="KW-0813">Transport</keyword>
<dbReference type="PANTHER" id="PTHR43423">
    <property type="entry name" value="ABC TRANSPORTER I FAMILY MEMBER 17"/>
    <property type="match status" value="1"/>
</dbReference>
<dbReference type="PANTHER" id="PTHR43423:SF1">
    <property type="entry name" value="ABC TRANSPORTER I FAMILY MEMBER 17"/>
    <property type="match status" value="1"/>
</dbReference>
<dbReference type="Gene3D" id="3.40.50.300">
    <property type="entry name" value="P-loop containing nucleotide triphosphate hydrolases"/>
    <property type="match status" value="1"/>
</dbReference>
<evidence type="ECO:0000313" key="5">
    <source>
        <dbReference type="EMBL" id="MUL38611.1"/>
    </source>
</evidence>
<dbReference type="InterPro" id="IPR027417">
    <property type="entry name" value="P-loop_NTPase"/>
</dbReference>
<dbReference type="InterPro" id="IPR003593">
    <property type="entry name" value="AAA+_ATPase"/>
</dbReference>
<keyword evidence="6" id="KW-1185">Reference proteome</keyword>
<evidence type="ECO:0000256" key="1">
    <source>
        <dbReference type="ARBA" id="ARBA00022448"/>
    </source>
</evidence>
<dbReference type="CDD" id="cd03225">
    <property type="entry name" value="ABC_cobalt_CbiO_domain1"/>
    <property type="match status" value="1"/>
</dbReference>
<keyword evidence="3" id="KW-0067">ATP-binding</keyword>
<reference evidence="5 6" key="1">
    <citation type="journal article" date="2019" name="Front. Microbiol.">
        <title>Genomic Features for Desiccation Tolerance and Sugar Biosynthesis in the Extremophile Gloeocapsopsis sp. UTEX B3054.</title>
        <authorList>
            <person name="Urrejola C."/>
            <person name="Alcorta J."/>
            <person name="Salas L."/>
            <person name="Vasquez M."/>
            <person name="Polz M.F."/>
            <person name="Vicuna R."/>
            <person name="Diez B."/>
        </authorList>
    </citation>
    <scope>NUCLEOTIDE SEQUENCE [LARGE SCALE GENOMIC DNA]</scope>
    <source>
        <strain evidence="5 6">1H9</strain>
    </source>
</reference>
<sequence>MPIQLQLQQVSLSASLGSQDLLQDISFDVARGDRIAIVGPSGAGKTSLLRLLNRLSEPNAGVIQFENQDYRQIPVLQLRQEIVLVPQESKLLGMTVQDAIAYPLVLRKLPKQQIQQRVSHWIETLHVPVEWLDRNELQLSVGQRQLVAIARALVTQPKILLLDEPTSALDAGRTSHLVEVLTDLATTHQTTILMVNHQLEIAELFCTRVLHFQLGRLIQDEPASSINWHKLRESLIQAEAAVVAEWG</sequence>
<organism evidence="5 6">
    <name type="scientific">Gloeocapsopsis dulcis AAB1 = 1H9</name>
    <dbReference type="NCBI Taxonomy" id="1433147"/>
    <lineage>
        <taxon>Bacteria</taxon>
        <taxon>Bacillati</taxon>
        <taxon>Cyanobacteriota</taxon>
        <taxon>Cyanophyceae</taxon>
        <taxon>Oscillatoriophycideae</taxon>
        <taxon>Chroococcales</taxon>
        <taxon>Chroococcaceae</taxon>
        <taxon>Gloeocapsopsis</taxon>
        <taxon>Gloeocapsopsis dulcis</taxon>
    </lineage>
</organism>
<dbReference type="InterPro" id="IPR017871">
    <property type="entry name" value="ABC_transporter-like_CS"/>
</dbReference>
<dbReference type="InterPro" id="IPR003439">
    <property type="entry name" value="ABC_transporter-like_ATP-bd"/>
</dbReference>
<dbReference type="GO" id="GO:0016020">
    <property type="term" value="C:membrane"/>
    <property type="evidence" value="ECO:0007669"/>
    <property type="project" value="InterPro"/>
</dbReference>
<dbReference type="GO" id="GO:0005524">
    <property type="term" value="F:ATP binding"/>
    <property type="evidence" value="ECO:0007669"/>
    <property type="project" value="UniProtKB-KW"/>
</dbReference>
<dbReference type="AlphaFoldDB" id="A0A6N8G076"/>
<dbReference type="GO" id="GO:0022857">
    <property type="term" value="F:transmembrane transporter activity"/>
    <property type="evidence" value="ECO:0007669"/>
    <property type="project" value="UniProtKB-ARBA"/>
</dbReference>
<keyword evidence="2" id="KW-0547">Nucleotide-binding</keyword>
<protein>
    <submittedName>
        <fullName evidence="5">Cobalt ABC transporter</fullName>
    </submittedName>
</protein>
<dbReference type="Proteomes" id="UP000441797">
    <property type="component" value="Unassembled WGS sequence"/>
</dbReference>
<gene>
    <name evidence="5" type="ORF">BWI75_20380</name>
</gene>
<feature type="domain" description="ABC transporter" evidence="4">
    <location>
        <begin position="5"/>
        <end position="239"/>
    </location>
</feature>
<dbReference type="Pfam" id="PF00005">
    <property type="entry name" value="ABC_tran"/>
    <property type="match status" value="1"/>
</dbReference>
<evidence type="ECO:0000313" key="6">
    <source>
        <dbReference type="Proteomes" id="UP000441797"/>
    </source>
</evidence>
<dbReference type="EMBL" id="NAPY01000044">
    <property type="protein sequence ID" value="MUL38611.1"/>
    <property type="molecule type" value="Genomic_DNA"/>
</dbReference>
<dbReference type="InterPro" id="IPR015856">
    <property type="entry name" value="ABC_transpr_CbiO/EcfA_su"/>
</dbReference>
<evidence type="ECO:0000256" key="3">
    <source>
        <dbReference type="ARBA" id="ARBA00022840"/>
    </source>
</evidence>
<dbReference type="RefSeq" id="WP_105218993.1">
    <property type="nucleotide sequence ID" value="NZ_CAWNSU010000025.1"/>
</dbReference>
<evidence type="ECO:0000259" key="4">
    <source>
        <dbReference type="PROSITE" id="PS50893"/>
    </source>
</evidence>
<dbReference type="PROSITE" id="PS00211">
    <property type="entry name" value="ABC_TRANSPORTER_1"/>
    <property type="match status" value="1"/>
</dbReference>
<dbReference type="GO" id="GO:0016887">
    <property type="term" value="F:ATP hydrolysis activity"/>
    <property type="evidence" value="ECO:0007669"/>
    <property type="project" value="InterPro"/>
</dbReference>
<evidence type="ECO:0000256" key="2">
    <source>
        <dbReference type="ARBA" id="ARBA00022741"/>
    </source>
</evidence>